<dbReference type="Gene3D" id="1.10.10.10">
    <property type="entry name" value="Winged helix-like DNA-binding domain superfamily/Winged helix DNA-binding domain"/>
    <property type="match status" value="1"/>
</dbReference>
<evidence type="ECO:0000256" key="7">
    <source>
        <dbReference type="PROSITE-ProRule" id="PRU01091"/>
    </source>
</evidence>
<dbReference type="GO" id="GO:0000976">
    <property type="term" value="F:transcription cis-regulatory region binding"/>
    <property type="evidence" value="ECO:0007669"/>
    <property type="project" value="TreeGrafter"/>
</dbReference>
<dbReference type="eggNOG" id="COG0745">
    <property type="taxonomic scope" value="Bacteria"/>
</dbReference>
<evidence type="ECO:0000313" key="10">
    <source>
        <dbReference type="EMBL" id="ADG93172.1"/>
    </source>
</evidence>
<dbReference type="Pfam" id="PF00072">
    <property type="entry name" value="Response_reg"/>
    <property type="match status" value="1"/>
</dbReference>
<dbReference type="Gene3D" id="3.40.50.2300">
    <property type="match status" value="1"/>
</dbReference>
<evidence type="ECO:0000256" key="2">
    <source>
        <dbReference type="ARBA" id="ARBA00023012"/>
    </source>
</evidence>
<dbReference type="InterPro" id="IPR011006">
    <property type="entry name" value="CheY-like_superfamily"/>
</dbReference>
<dbReference type="InterPro" id="IPR001867">
    <property type="entry name" value="OmpR/PhoB-type_DNA-bd"/>
</dbReference>
<dbReference type="InterPro" id="IPR039420">
    <property type="entry name" value="WalR-like"/>
</dbReference>
<sequence>MSYNMNILIVEDDLIASMYLESILNELNYKNIFKADSSQNALEIVSNYKIDLTLMDLDIKGPLDGIKTSKLLNEKYSIPIIFVTGEKGVDVIIDTLCTNIFGYITKPFEKCSFLAPFKIAIKKIEESKFQNAKDLLKREKSGILDLSYGYKFNINKNTCYLNGIPINLTKKELDLLKILALNINSNLSYETIKENIWQKQDIADSTLRDLVSRLKKKLPELAIENISSIGYILKN</sequence>
<dbReference type="SUPFAM" id="SSF52172">
    <property type="entry name" value="CheY-like"/>
    <property type="match status" value="1"/>
</dbReference>
<dbReference type="STRING" id="572480.Arnit_1516"/>
<dbReference type="Pfam" id="PF00486">
    <property type="entry name" value="Trans_reg_C"/>
    <property type="match status" value="1"/>
</dbReference>
<evidence type="ECO:0000256" key="4">
    <source>
        <dbReference type="ARBA" id="ARBA00023125"/>
    </source>
</evidence>
<keyword evidence="2" id="KW-0902">Two-component regulatory system</keyword>
<dbReference type="InterPro" id="IPR016032">
    <property type="entry name" value="Sig_transdc_resp-reg_C-effctor"/>
</dbReference>
<name>D5V605_ARCNC</name>
<feature type="DNA-binding region" description="OmpR/PhoB-type" evidence="7">
    <location>
        <begin position="141"/>
        <end position="235"/>
    </location>
</feature>
<dbReference type="GO" id="GO:0000156">
    <property type="term" value="F:phosphorelay response regulator activity"/>
    <property type="evidence" value="ECO:0007669"/>
    <property type="project" value="TreeGrafter"/>
</dbReference>
<dbReference type="HOGENOM" id="CLU_000445_30_3_7"/>
<feature type="modified residue" description="4-aspartylphosphate" evidence="6">
    <location>
        <position position="56"/>
    </location>
</feature>
<dbReference type="PROSITE" id="PS50110">
    <property type="entry name" value="RESPONSE_REGULATORY"/>
    <property type="match status" value="1"/>
</dbReference>
<dbReference type="OrthoDB" id="5343928at2"/>
<proteinExistence type="predicted"/>
<organism evidence="10 11">
    <name type="scientific">Arcobacter nitrofigilis (strain ATCC 33309 / DSM 7299 / CCUG 15893 / LMG 7604 / NCTC 12251 / CI)</name>
    <name type="common">Campylobacter nitrofigilis</name>
    <dbReference type="NCBI Taxonomy" id="572480"/>
    <lineage>
        <taxon>Bacteria</taxon>
        <taxon>Pseudomonadati</taxon>
        <taxon>Campylobacterota</taxon>
        <taxon>Epsilonproteobacteria</taxon>
        <taxon>Campylobacterales</taxon>
        <taxon>Arcobacteraceae</taxon>
        <taxon>Arcobacter</taxon>
    </lineage>
</organism>
<dbReference type="SMART" id="SM00862">
    <property type="entry name" value="Trans_reg_C"/>
    <property type="match status" value="1"/>
</dbReference>
<dbReference type="RefSeq" id="WP_013135317.1">
    <property type="nucleotide sequence ID" value="NC_014166.1"/>
</dbReference>
<evidence type="ECO:0000259" key="8">
    <source>
        <dbReference type="PROSITE" id="PS50110"/>
    </source>
</evidence>
<dbReference type="KEGG" id="ant:Arnit_1516"/>
<evidence type="ECO:0000256" key="5">
    <source>
        <dbReference type="ARBA" id="ARBA00023163"/>
    </source>
</evidence>
<dbReference type="GO" id="GO:0005829">
    <property type="term" value="C:cytosol"/>
    <property type="evidence" value="ECO:0007669"/>
    <property type="project" value="TreeGrafter"/>
</dbReference>
<dbReference type="PANTHER" id="PTHR48111">
    <property type="entry name" value="REGULATOR OF RPOS"/>
    <property type="match status" value="1"/>
</dbReference>
<keyword evidence="1 6" id="KW-0597">Phosphoprotein</keyword>
<dbReference type="AlphaFoldDB" id="D5V605"/>
<keyword evidence="3" id="KW-0805">Transcription regulation</keyword>
<dbReference type="Proteomes" id="UP000000939">
    <property type="component" value="Chromosome"/>
</dbReference>
<feature type="domain" description="OmpR/PhoB-type" evidence="9">
    <location>
        <begin position="141"/>
        <end position="235"/>
    </location>
</feature>
<evidence type="ECO:0000256" key="3">
    <source>
        <dbReference type="ARBA" id="ARBA00023015"/>
    </source>
</evidence>
<evidence type="ECO:0000259" key="9">
    <source>
        <dbReference type="PROSITE" id="PS51755"/>
    </source>
</evidence>
<dbReference type="GO" id="GO:0006355">
    <property type="term" value="P:regulation of DNA-templated transcription"/>
    <property type="evidence" value="ECO:0007669"/>
    <property type="project" value="InterPro"/>
</dbReference>
<evidence type="ECO:0000256" key="6">
    <source>
        <dbReference type="PROSITE-ProRule" id="PRU00169"/>
    </source>
</evidence>
<keyword evidence="5" id="KW-0804">Transcription</keyword>
<dbReference type="InterPro" id="IPR001789">
    <property type="entry name" value="Sig_transdc_resp-reg_receiver"/>
</dbReference>
<dbReference type="SUPFAM" id="SSF46894">
    <property type="entry name" value="C-terminal effector domain of the bipartite response regulators"/>
    <property type="match status" value="1"/>
</dbReference>
<evidence type="ECO:0000256" key="1">
    <source>
        <dbReference type="ARBA" id="ARBA00022553"/>
    </source>
</evidence>
<dbReference type="GO" id="GO:0032993">
    <property type="term" value="C:protein-DNA complex"/>
    <property type="evidence" value="ECO:0007669"/>
    <property type="project" value="TreeGrafter"/>
</dbReference>
<keyword evidence="11" id="KW-1185">Reference proteome</keyword>
<dbReference type="PANTHER" id="PTHR48111:SF1">
    <property type="entry name" value="TWO-COMPONENT RESPONSE REGULATOR ORR33"/>
    <property type="match status" value="1"/>
</dbReference>
<evidence type="ECO:0000313" key="11">
    <source>
        <dbReference type="Proteomes" id="UP000000939"/>
    </source>
</evidence>
<dbReference type="EMBL" id="CP001999">
    <property type="protein sequence ID" value="ADG93172.1"/>
    <property type="molecule type" value="Genomic_DNA"/>
</dbReference>
<dbReference type="PROSITE" id="PS51755">
    <property type="entry name" value="OMPR_PHOB"/>
    <property type="match status" value="1"/>
</dbReference>
<keyword evidence="4 7" id="KW-0238">DNA-binding</keyword>
<accession>D5V605</accession>
<feature type="domain" description="Response regulatory" evidence="8">
    <location>
        <begin position="6"/>
        <end position="121"/>
    </location>
</feature>
<protein>
    <submittedName>
        <fullName evidence="10">Two component transcriptional regulator, winged helix family</fullName>
    </submittedName>
</protein>
<gene>
    <name evidence="10" type="ordered locus">Arnit_1516</name>
</gene>
<dbReference type="InterPro" id="IPR036388">
    <property type="entry name" value="WH-like_DNA-bd_sf"/>
</dbReference>
<reference evidence="10 11" key="1">
    <citation type="journal article" date="2010" name="Stand. Genomic Sci.">
        <title>Complete genome sequence of Arcobacter nitrofigilis type strain (CI).</title>
        <authorList>
            <person name="Pati A."/>
            <person name="Gronow S."/>
            <person name="Lapidus A."/>
            <person name="Copeland A."/>
            <person name="Glavina Del Rio T."/>
            <person name="Nolan M."/>
            <person name="Lucas S."/>
            <person name="Tice H."/>
            <person name="Cheng J.F."/>
            <person name="Han C."/>
            <person name="Chertkov O."/>
            <person name="Bruce D."/>
            <person name="Tapia R."/>
            <person name="Goodwin L."/>
            <person name="Pitluck S."/>
            <person name="Liolios K."/>
            <person name="Ivanova N."/>
            <person name="Mavromatis K."/>
            <person name="Chen A."/>
            <person name="Palaniappan K."/>
            <person name="Land M."/>
            <person name="Hauser L."/>
            <person name="Chang Y.J."/>
            <person name="Jeffries C.D."/>
            <person name="Detter J.C."/>
            <person name="Rohde M."/>
            <person name="Goker M."/>
            <person name="Bristow J."/>
            <person name="Eisen J.A."/>
            <person name="Markowitz V."/>
            <person name="Hugenholtz P."/>
            <person name="Klenk H.P."/>
            <person name="Kyrpides N.C."/>
        </authorList>
    </citation>
    <scope>NUCLEOTIDE SEQUENCE [LARGE SCALE GENOMIC DNA]</scope>
    <source>
        <strain evidence="11">ATCC 33309 / DSM 7299 / CCUG 15893 / LMG 7604 / NCTC 12251 / CI</strain>
    </source>
</reference>
<dbReference type="SMART" id="SM00448">
    <property type="entry name" value="REC"/>
    <property type="match status" value="1"/>
</dbReference>
<dbReference type="CDD" id="cd00383">
    <property type="entry name" value="trans_reg_C"/>
    <property type="match status" value="1"/>
</dbReference>